<feature type="region of interest" description="Disordered" evidence="1">
    <location>
        <begin position="531"/>
        <end position="550"/>
    </location>
</feature>
<feature type="region of interest" description="Disordered" evidence="1">
    <location>
        <begin position="100"/>
        <end position="142"/>
    </location>
</feature>
<dbReference type="RefSeq" id="XP_033519828.1">
    <property type="nucleotide sequence ID" value="XM_033668950.1"/>
</dbReference>
<accession>A0A6A6A1N2</accession>
<evidence type="ECO:0000313" key="3">
    <source>
        <dbReference type="Proteomes" id="UP000799771"/>
    </source>
</evidence>
<dbReference type="GeneID" id="54409382"/>
<protein>
    <recommendedName>
        <fullName evidence="4">Myb-like domain-containing protein</fullName>
    </recommendedName>
</protein>
<dbReference type="AlphaFoldDB" id="A0A6A6A1N2"/>
<name>A0A6A6A1N2_9PLEO</name>
<sequence>MSEVRHRLNASSSPTRIKISATNEVKPVAVEDFGHTRNTKRSIRQTWRELIEKNTAQNKNTAEANTASNWHLGDPSSQFSTLDNSSGTKFRDDDYNTFDSLKPTQEALPPTKVAKASKRSSIPTTAEILQPQSPKVSTSEEIRASIRNGQRKKVARSPSTIIELDESGSIISTNTDLPGTTATAANFDDDNDILPLYPDGESSVYEYSNFDEVDTYPELKNRDDQPVWSFVDPKHFDPRDDDVASDVINSGSKGGSDLDLRMMEEYQHGKIHVCDVTLGCGGSCLNCAGQDSYATATAQGDHEPENSTDDGVALAFACPSSNDKNSVIDDPDAQDDAADTASALRLAFETLGLEEYSSVEQEFLDGQLTALLNHTPGLNVALVDSYTTIRKHQEKTGIWETVFIEEGQSETLSEFNPQDACADAESPLKKAFITLDLQAYSSVDFEILRDAVMECMLDTPERADDAAKAFTVIVEHQDVSGCWDLIKNWNEEMDQTLMNRKTENPEISWAKIGEELGMPGTVCKQRFSDIKPEDWKPNTKTTPAKKSADQEVEAQIKSAKAVLESDPSCGWTVPTPEPEVSMWRAGAPNSGDEWDSWDNNNHALDSGVQDLLDCVPQEFNSKNNKTENFKRYPWSVTANQKQEEAMTYTVTYHAILKSGDQELRIPIDSKHVSGPEKDIADNNMKKVLKWVHDKGLDERISLQDAFDLAKDMQGEGGEKEEKKDIVNDKHVSSNMAEETVYQCDLCWGCGELKQVCIC</sequence>
<reference evidence="2" key="1">
    <citation type="journal article" date="2020" name="Stud. Mycol.">
        <title>101 Dothideomycetes genomes: a test case for predicting lifestyles and emergence of pathogens.</title>
        <authorList>
            <person name="Haridas S."/>
            <person name="Albert R."/>
            <person name="Binder M."/>
            <person name="Bloem J."/>
            <person name="Labutti K."/>
            <person name="Salamov A."/>
            <person name="Andreopoulos B."/>
            <person name="Baker S."/>
            <person name="Barry K."/>
            <person name="Bills G."/>
            <person name="Bluhm B."/>
            <person name="Cannon C."/>
            <person name="Castanera R."/>
            <person name="Culley D."/>
            <person name="Daum C."/>
            <person name="Ezra D."/>
            <person name="Gonzalez J."/>
            <person name="Henrissat B."/>
            <person name="Kuo A."/>
            <person name="Liang C."/>
            <person name="Lipzen A."/>
            <person name="Lutzoni F."/>
            <person name="Magnuson J."/>
            <person name="Mondo S."/>
            <person name="Nolan M."/>
            <person name="Ohm R."/>
            <person name="Pangilinan J."/>
            <person name="Park H.-J."/>
            <person name="Ramirez L."/>
            <person name="Alfaro M."/>
            <person name="Sun H."/>
            <person name="Tritt A."/>
            <person name="Yoshinaga Y."/>
            <person name="Zwiers L.-H."/>
            <person name="Turgeon B."/>
            <person name="Goodwin S."/>
            <person name="Spatafora J."/>
            <person name="Crous P."/>
            <person name="Grigoriev I."/>
        </authorList>
    </citation>
    <scope>NUCLEOTIDE SEQUENCE</scope>
    <source>
        <strain evidence="2">CBS 119687</strain>
    </source>
</reference>
<evidence type="ECO:0000313" key="2">
    <source>
        <dbReference type="EMBL" id="KAF2125436.1"/>
    </source>
</evidence>
<gene>
    <name evidence="2" type="ORF">P153DRAFT_370097</name>
</gene>
<keyword evidence="3" id="KW-1185">Reference proteome</keyword>
<organism evidence="2 3">
    <name type="scientific">Dothidotthia symphoricarpi CBS 119687</name>
    <dbReference type="NCBI Taxonomy" id="1392245"/>
    <lineage>
        <taxon>Eukaryota</taxon>
        <taxon>Fungi</taxon>
        <taxon>Dikarya</taxon>
        <taxon>Ascomycota</taxon>
        <taxon>Pezizomycotina</taxon>
        <taxon>Dothideomycetes</taxon>
        <taxon>Pleosporomycetidae</taxon>
        <taxon>Pleosporales</taxon>
        <taxon>Dothidotthiaceae</taxon>
        <taxon>Dothidotthia</taxon>
    </lineage>
</organism>
<evidence type="ECO:0000256" key="1">
    <source>
        <dbReference type="SAM" id="MobiDB-lite"/>
    </source>
</evidence>
<dbReference type="Proteomes" id="UP000799771">
    <property type="component" value="Unassembled WGS sequence"/>
</dbReference>
<evidence type="ECO:0008006" key="4">
    <source>
        <dbReference type="Google" id="ProtNLM"/>
    </source>
</evidence>
<proteinExistence type="predicted"/>
<dbReference type="EMBL" id="ML977516">
    <property type="protein sequence ID" value="KAF2125436.1"/>
    <property type="molecule type" value="Genomic_DNA"/>
</dbReference>
<dbReference type="OrthoDB" id="3695698at2759"/>
<feature type="region of interest" description="Disordered" evidence="1">
    <location>
        <begin position="57"/>
        <end position="88"/>
    </location>
</feature>